<dbReference type="RefSeq" id="WP_105747045.1">
    <property type="nucleotide sequence ID" value="NZ_PVLQ01000010.1"/>
</dbReference>
<keyword evidence="2" id="KW-0472">Membrane</keyword>
<keyword evidence="2" id="KW-0812">Transmembrane</keyword>
<feature type="transmembrane region" description="Helical" evidence="2">
    <location>
        <begin position="82"/>
        <end position="103"/>
    </location>
</feature>
<keyword evidence="4" id="KW-0407">Ion channel</keyword>
<keyword evidence="2" id="KW-1133">Transmembrane helix</keyword>
<dbReference type="AlphaFoldDB" id="A0A2S9K8F6"/>
<keyword evidence="4" id="KW-0813">Transport</keyword>
<dbReference type="Gene3D" id="3.40.50.720">
    <property type="entry name" value="NAD(P)-binding Rossmann-like Domain"/>
    <property type="match status" value="2"/>
</dbReference>
<evidence type="ECO:0000259" key="3">
    <source>
        <dbReference type="PROSITE" id="PS51201"/>
    </source>
</evidence>
<gene>
    <name evidence="4" type="ORF">C6P64_02635</name>
</gene>
<sequence length="572" mass="62295">MKAGQEISTIFLLLRRVRGTLIALVLIYAISVLGLTLVPGPPDASGAITRMSFFHAFYFVSYTATTIGFGEIPNAFSEQQRLWTLVCIYLSVIGWALFVGKLLQMAADENLQRAIRSSRFARSVRKLAEPFYIVCGYGETGRLICHALDQLGYRVVVLELNSEHLAELELQNHIADMPALVADAANPTLLKLAGLQHPHCRGIVALTDDDDANRSIALSTRLLAPELPVLARASGRAAAADMASFGTHHIIDPFLKFGNYLGLAMHAPAAYQLLLWLTGLPGTTVERPRSPPNGHWILLGFGRFSQGLAATIASEGMPVTVIDLQPPAAASAGVNWVQGDGRGAEALLKAGIAQAAGIVAATSSDVDNLSATFTARELNPGLFTIVRQNNMGNRPLFERFSADLTMVPSEVIAHECLAILTTPMLAPFLQVARSATWCEPLLQRLTSQLGWEAPEVWSVRISARQAPALQRKLALGERLRLGDLLKDHADRSEPLLCEVLQLDRPGQPSQMLPTPDTLLQAGDELLLVGRRRARSRLELTLNNAHALEYVLTGRESSGSWLWQQLSRHEKTG</sequence>
<dbReference type="PROSITE" id="PS51201">
    <property type="entry name" value="RCK_N"/>
    <property type="match status" value="2"/>
</dbReference>
<comment type="caution">
    <text evidence="4">The sequence shown here is derived from an EMBL/GenBank/DDBJ whole genome shotgun (WGS) entry which is preliminary data.</text>
</comment>
<dbReference type="InterPro" id="IPR013099">
    <property type="entry name" value="K_chnl_dom"/>
</dbReference>
<dbReference type="GO" id="GO:0005886">
    <property type="term" value="C:plasma membrane"/>
    <property type="evidence" value="ECO:0007669"/>
    <property type="project" value="UniProtKB-SubCell"/>
</dbReference>
<proteinExistence type="predicted"/>
<feature type="transmembrane region" description="Helical" evidence="2">
    <location>
        <begin position="52"/>
        <end position="70"/>
    </location>
</feature>
<evidence type="ECO:0000256" key="1">
    <source>
        <dbReference type="ARBA" id="ARBA00004651"/>
    </source>
</evidence>
<name>A0A2S9K8F6_9BURK</name>
<dbReference type="InterPro" id="IPR036291">
    <property type="entry name" value="NAD(P)-bd_dom_sf"/>
</dbReference>
<keyword evidence="4" id="KW-0406">Ion transport</keyword>
<dbReference type="InterPro" id="IPR050721">
    <property type="entry name" value="Trk_Ktr_HKT_K-transport"/>
</dbReference>
<evidence type="ECO:0000313" key="5">
    <source>
        <dbReference type="Proteomes" id="UP000238589"/>
    </source>
</evidence>
<accession>A0A2S9K8F6</accession>
<comment type="subcellular location">
    <subcellularLocation>
        <location evidence="1">Cell membrane</location>
        <topology evidence="1">Multi-pass membrane protein</topology>
    </subcellularLocation>
</comment>
<dbReference type="GO" id="GO:0034220">
    <property type="term" value="P:monoatomic ion transmembrane transport"/>
    <property type="evidence" value="ECO:0007669"/>
    <property type="project" value="UniProtKB-KW"/>
</dbReference>
<feature type="domain" description="RCK N-terminal" evidence="3">
    <location>
        <begin position="293"/>
        <end position="407"/>
    </location>
</feature>
<dbReference type="Proteomes" id="UP000238589">
    <property type="component" value="Unassembled WGS sequence"/>
</dbReference>
<organism evidence="4 5">
    <name type="scientific">Malikia granosa</name>
    <dbReference type="NCBI Taxonomy" id="263067"/>
    <lineage>
        <taxon>Bacteria</taxon>
        <taxon>Pseudomonadati</taxon>
        <taxon>Pseudomonadota</taxon>
        <taxon>Betaproteobacteria</taxon>
        <taxon>Burkholderiales</taxon>
        <taxon>Comamonadaceae</taxon>
        <taxon>Malikia</taxon>
    </lineage>
</organism>
<protein>
    <submittedName>
        <fullName evidence="4">Potassium channel protein</fullName>
    </submittedName>
</protein>
<evidence type="ECO:0000256" key="2">
    <source>
        <dbReference type="SAM" id="Phobius"/>
    </source>
</evidence>
<feature type="domain" description="RCK N-terminal" evidence="3">
    <location>
        <begin position="129"/>
        <end position="255"/>
    </location>
</feature>
<dbReference type="PANTHER" id="PTHR43833">
    <property type="entry name" value="POTASSIUM CHANNEL PROTEIN 2-RELATED-RELATED"/>
    <property type="match status" value="1"/>
</dbReference>
<dbReference type="GO" id="GO:0006813">
    <property type="term" value="P:potassium ion transport"/>
    <property type="evidence" value="ECO:0007669"/>
    <property type="project" value="InterPro"/>
</dbReference>
<dbReference type="Gene3D" id="1.10.287.70">
    <property type="match status" value="1"/>
</dbReference>
<dbReference type="Pfam" id="PF02254">
    <property type="entry name" value="TrkA_N"/>
    <property type="match status" value="2"/>
</dbReference>
<dbReference type="SUPFAM" id="SSF81324">
    <property type="entry name" value="Voltage-gated potassium channels"/>
    <property type="match status" value="1"/>
</dbReference>
<reference evidence="4 5" key="1">
    <citation type="submission" date="2018-03" db="EMBL/GenBank/DDBJ databases">
        <title>Comparative genomics illustrates the genes involved in a hyperalkaliphilic mechanisms of Serpentinomonas isolated from highly-alkaline calcium-rich serpentinized springs.</title>
        <authorList>
            <person name="Suzuki S."/>
            <person name="Ishii S."/>
            <person name="Walworth N."/>
            <person name="Bird L."/>
            <person name="Kuenen J.G."/>
            <person name="Nealson K.H."/>
        </authorList>
    </citation>
    <scope>NUCLEOTIDE SEQUENCE [LARGE SCALE GENOMIC DNA]</scope>
    <source>
        <strain evidence="4 5">P1</strain>
    </source>
</reference>
<dbReference type="SUPFAM" id="SSF51735">
    <property type="entry name" value="NAD(P)-binding Rossmann-fold domains"/>
    <property type="match status" value="2"/>
</dbReference>
<dbReference type="Pfam" id="PF07885">
    <property type="entry name" value="Ion_trans_2"/>
    <property type="match status" value="1"/>
</dbReference>
<feature type="transmembrane region" description="Helical" evidence="2">
    <location>
        <begin position="21"/>
        <end position="40"/>
    </location>
</feature>
<dbReference type="InterPro" id="IPR003148">
    <property type="entry name" value="RCK_N"/>
</dbReference>
<evidence type="ECO:0000313" key="4">
    <source>
        <dbReference type="EMBL" id="PRD66743.1"/>
    </source>
</evidence>
<dbReference type="OrthoDB" id="9781411at2"/>
<dbReference type="PANTHER" id="PTHR43833:SF11">
    <property type="entry name" value="VOLTAGE-GATED POTASSIUM CHANNEL KCH"/>
    <property type="match status" value="1"/>
</dbReference>
<dbReference type="EMBL" id="PVLQ01000010">
    <property type="protein sequence ID" value="PRD66743.1"/>
    <property type="molecule type" value="Genomic_DNA"/>
</dbReference>
<keyword evidence="5" id="KW-1185">Reference proteome</keyword>